<protein>
    <recommendedName>
        <fullName evidence="3 10">Cell division protein FtsX</fullName>
    </recommendedName>
</protein>
<name>A0A1F8GR02_9BACT</name>
<feature type="transmembrane region" description="Helical" evidence="11">
    <location>
        <begin position="178"/>
        <end position="198"/>
    </location>
</feature>
<evidence type="ECO:0000256" key="2">
    <source>
        <dbReference type="ARBA" id="ARBA00007379"/>
    </source>
</evidence>
<feature type="transmembrane region" description="Helical" evidence="11">
    <location>
        <begin position="232"/>
        <end position="253"/>
    </location>
</feature>
<dbReference type="PANTHER" id="PTHR47755">
    <property type="entry name" value="CELL DIVISION PROTEIN FTSX"/>
    <property type="match status" value="1"/>
</dbReference>
<evidence type="ECO:0000256" key="3">
    <source>
        <dbReference type="ARBA" id="ARBA00021907"/>
    </source>
</evidence>
<accession>A0A1F8GR02</accession>
<dbReference type="Pfam" id="PF02687">
    <property type="entry name" value="FtsX"/>
    <property type="match status" value="1"/>
</dbReference>
<dbReference type="GO" id="GO:0005886">
    <property type="term" value="C:plasma membrane"/>
    <property type="evidence" value="ECO:0007669"/>
    <property type="project" value="UniProtKB-SubCell"/>
</dbReference>
<feature type="transmembrane region" description="Helical" evidence="11">
    <location>
        <begin position="273"/>
        <end position="296"/>
    </location>
</feature>
<dbReference type="InterPro" id="IPR040690">
    <property type="entry name" value="FtsX_ECD"/>
</dbReference>
<keyword evidence="7 11" id="KW-1133">Transmembrane helix</keyword>
<keyword evidence="4 10" id="KW-1003">Cell membrane</keyword>
<evidence type="ECO:0000256" key="4">
    <source>
        <dbReference type="ARBA" id="ARBA00022475"/>
    </source>
</evidence>
<reference evidence="14 15" key="1">
    <citation type="journal article" date="2016" name="Nat. Commun.">
        <title>Thousands of microbial genomes shed light on interconnected biogeochemical processes in an aquifer system.</title>
        <authorList>
            <person name="Anantharaman K."/>
            <person name="Brown C.T."/>
            <person name="Hug L.A."/>
            <person name="Sharon I."/>
            <person name="Castelle C.J."/>
            <person name="Probst A.J."/>
            <person name="Thomas B.C."/>
            <person name="Singh A."/>
            <person name="Wilkins M.J."/>
            <person name="Karaoz U."/>
            <person name="Brodie E.L."/>
            <person name="Williams K.H."/>
            <person name="Hubbard S.S."/>
            <person name="Banfield J.F."/>
        </authorList>
    </citation>
    <scope>NUCLEOTIDE SEQUENCE [LARGE SCALE GENOMIC DNA]</scope>
</reference>
<dbReference type="PIRSF" id="PIRSF003097">
    <property type="entry name" value="FtsX"/>
    <property type="match status" value="1"/>
</dbReference>
<dbReference type="EMBL" id="MGKO01000006">
    <property type="protein sequence ID" value="OGN27862.1"/>
    <property type="molecule type" value="Genomic_DNA"/>
</dbReference>
<organism evidence="14 15">
    <name type="scientific">Candidatus Yanofskybacteria bacterium RIFCSPLOWO2_01_FULL_49_17</name>
    <dbReference type="NCBI Taxonomy" id="1802700"/>
    <lineage>
        <taxon>Bacteria</taxon>
        <taxon>Candidatus Yanofskyibacteriota</taxon>
    </lineage>
</organism>
<keyword evidence="9 10" id="KW-0131">Cell cycle</keyword>
<evidence type="ECO:0000256" key="1">
    <source>
        <dbReference type="ARBA" id="ARBA00004651"/>
    </source>
</evidence>
<gene>
    <name evidence="14" type="ORF">A2941_00755</name>
</gene>
<evidence type="ECO:0000256" key="11">
    <source>
        <dbReference type="SAM" id="Phobius"/>
    </source>
</evidence>
<evidence type="ECO:0000256" key="7">
    <source>
        <dbReference type="ARBA" id="ARBA00022989"/>
    </source>
</evidence>
<comment type="caution">
    <text evidence="14">The sequence shown here is derived from an EMBL/GenBank/DDBJ whole genome shotgun (WGS) entry which is preliminary data.</text>
</comment>
<evidence type="ECO:0000256" key="8">
    <source>
        <dbReference type="ARBA" id="ARBA00023136"/>
    </source>
</evidence>
<dbReference type="Gene3D" id="3.30.70.3040">
    <property type="match status" value="1"/>
</dbReference>
<evidence type="ECO:0000259" key="13">
    <source>
        <dbReference type="Pfam" id="PF18075"/>
    </source>
</evidence>
<dbReference type="AlphaFoldDB" id="A0A1F8GR02"/>
<evidence type="ECO:0000256" key="10">
    <source>
        <dbReference type="PIRNR" id="PIRNR003097"/>
    </source>
</evidence>
<dbReference type="Proteomes" id="UP000178444">
    <property type="component" value="Unassembled WGS sequence"/>
</dbReference>
<dbReference type="InterPro" id="IPR003838">
    <property type="entry name" value="ABC3_permease_C"/>
</dbReference>
<evidence type="ECO:0000256" key="6">
    <source>
        <dbReference type="ARBA" id="ARBA00022692"/>
    </source>
</evidence>
<dbReference type="Pfam" id="PF18075">
    <property type="entry name" value="FtsX_ECD"/>
    <property type="match status" value="1"/>
</dbReference>
<evidence type="ECO:0000313" key="15">
    <source>
        <dbReference type="Proteomes" id="UP000178444"/>
    </source>
</evidence>
<feature type="domain" description="ABC3 transporter permease C-terminal" evidence="12">
    <location>
        <begin position="182"/>
        <end position="301"/>
    </location>
</feature>
<evidence type="ECO:0000259" key="12">
    <source>
        <dbReference type="Pfam" id="PF02687"/>
    </source>
</evidence>
<keyword evidence="8 10" id="KW-0472">Membrane</keyword>
<sequence>MRKVIKRIWQAGWTNFKRNSYLSFGTTGVMTLVLLLFAGLMAVQYVSGQIVSGLENKVDVTAYFKQDASEGDILQVKQDLETRPDVQRVTYVSREQALEDFKAKHAGEPLIQQSLAELADNPLEASLNIKARESDQYAEIVSFLEGNKFRPVVDKINYYENETVIRRVQSIANGLRNWGLLATFLLAAIAILVTFNTIRLTIYNQRQEIEIMRLVGGSNSHIRAPFLIEGGLYGVFAGLAATVIFYPAVWFVSSKASSLLPDISLIGYFAANMIQFLLIVLGVGIILGVISSYIAIRRFLKV</sequence>
<keyword evidence="5 10" id="KW-0132">Cell division</keyword>
<keyword evidence="6 11" id="KW-0812">Transmembrane</keyword>
<comment type="subcellular location">
    <subcellularLocation>
        <location evidence="1">Cell membrane</location>
        <topology evidence="1">Multi-pass membrane protein</topology>
    </subcellularLocation>
</comment>
<evidence type="ECO:0000256" key="5">
    <source>
        <dbReference type="ARBA" id="ARBA00022618"/>
    </source>
</evidence>
<proteinExistence type="inferred from homology"/>
<dbReference type="GO" id="GO:0051301">
    <property type="term" value="P:cell division"/>
    <property type="evidence" value="ECO:0007669"/>
    <property type="project" value="UniProtKB-KW"/>
</dbReference>
<evidence type="ECO:0000256" key="9">
    <source>
        <dbReference type="ARBA" id="ARBA00023306"/>
    </source>
</evidence>
<evidence type="ECO:0000313" key="14">
    <source>
        <dbReference type="EMBL" id="OGN27862.1"/>
    </source>
</evidence>
<dbReference type="InterPro" id="IPR004513">
    <property type="entry name" value="FtsX"/>
</dbReference>
<dbReference type="PANTHER" id="PTHR47755:SF1">
    <property type="entry name" value="CELL DIVISION PROTEIN FTSX"/>
    <property type="match status" value="1"/>
</dbReference>
<feature type="transmembrane region" description="Helical" evidence="11">
    <location>
        <begin position="21"/>
        <end position="46"/>
    </location>
</feature>
<comment type="similarity">
    <text evidence="2 10">Belongs to the ABC-4 integral membrane protein family. FtsX subfamily.</text>
</comment>
<feature type="domain" description="FtsX extracellular" evidence="13">
    <location>
        <begin position="58"/>
        <end position="147"/>
    </location>
</feature>